<keyword evidence="1" id="KW-0732">Signal</keyword>
<proteinExistence type="predicted"/>
<dbReference type="Proteomes" id="UP000000466">
    <property type="component" value="Chromosome"/>
</dbReference>
<accession>K4KI83</accession>
<dbReference type="AlphaFoldDB" id="K4KI83"/>
<dbReference type="OrthoDB" id="9805832at2"/>
<dbReference type="KEGG" id="saga:M5M_07675"/>
<feature type="chain" id="PRO_5003878329" evidence="1">
    <location>
        <begin position="24"/>
        <end position="532"/>
    </location>
</feature>
<gene>
    <name evidence="2" type="ordered locus">M5M_07675</name>
</gene>
<evidence type="ECO:0000313" key="2">
    <source>
        <dbReference type="EMBL" id="AFU98726.1"/>
    </source>
</evidence>
<dbReference type="GO" id="GO:0005509">
    <property type="term" value="F:calcium ion binding"/>
    <property type="evidence" value="ECO:0007669"/>
    <property type="project" value="InterPro"/>
</dbReference>
<keyword evidence="3" id="KW-1185">Reference proteome</keyword>
<feature type="signal peptide" evidence="1">
    <location>
        <begin position="1"/>
        <end position="23"/>
    </location>
</feature>
<evidence type="ECO:0000313" key="3">
    <source>
        <dbReference type="Proteomes" id="UP000000466"/>
    </source>
</evidence>
<reference evidence="2 3" key="1">
    <citation type="journal article" date="2013" name="Genome Announc.">
        <title>Complete genome sequence of Simiduia agarivorans SA1(T), a marine bacterium able to degrade a variety of polysaccharides.</title>
        <authorList>
            <person name="Lin S.Y."/>
            <person name="Shieh W.Y."/>
            <person name="Chen J.S."/>
            <person name="Tang S.L."/>
        </authorList>
    </citation>
    <scope>NUCLEOTIDE SEQUENCE [LARGE SCALE GENOMIC DNA]</scope>
    <source>
        <strain evidence="3">DSM 21679 / JCM 13881 / BCRC 17597 / SA1</strain>
    </source>
</reference>
<name>K4KI83_SIMAS</name>
<dbReference type="HOGENOM" id="CLU_511796_0_0_6"/>
<sequence length="532" mass="57494">MLSMRLVSTVLTTLSFFSAATFAANVTINRDNLSAPVSAYASVILQDGTKRISINATQSLELADGNYQLTTANSYLYGAFSIENNLLTATSGALVFDGNTHTLAFDVSKLTRTAIHFGDINGGLLDIFYNVQGINNAIRGDLVTFYLPDGSYSVGFRNAGSAFGTVTIANGQLSFDNRFLFQDGGDVRIDIARLAKINIRRADELNVLTGIYEVGGESASRRNDYYLHLTPGSYKYISRGNLDWYGTITVDEGMNVSADKHLLWDAATQTLSFDVEAIPQVTVNSSELTESDFNENILHAGFREFTASQQDFSVHIPAASEFLVVALNDVNKKFGDLALDEAGNVAVNGHLKIRSVATEANGRKVTTVGYETCGLNKVALTPTSTHRYWFHSHAPARYPATVYLPNGNYRINGDAGGLTEFTVNDAGLTVTKDLTGHVTLVKLDNSCVPPDEDADGVIDSLDLCPSTPLNANVDGEGCSVTQTMAVECDSWKAKSHGKYMSCVTRVVNKAARDGLIDTDEKGRLISEAAQNK</sequence>
<dbReference type="InterPro" id="IPR028974">
    <property type="entry name" value="TSP_type-3_rpt"/>
</dbReference>
<protein>
    <submittedName>
        <fullName evidence="2">OmpA/MotB domain-containing protein</fullName>
    </submittedName>
</protein>
<dbReference type="EMBL" id="CP003746">
    <property type="protein sequence ID" value="AFU98726.1"/>
    <property type="molecule type" value="Genomic_DNA"/>
</dbReference>
<dbReference type="SUPFAM" id="SSF103647">
    <property type="entry name" value="TSP type-3 repeat"/>
    <property type="match status" value="1"/>
</dbReference>
<dbReference type="STRING" id="1117647.M5M_07675"/>
<dbReference type="RefSeq" id="WP_015046899.1">
    <property type="nucleotide sequence ID" value="NC_018868.3"/>
</dbReference>
<organism evidence="2 3">
    <name type="scientific">Simiduia agarivorans (strain DSM 21679 / JCM 13881 / BCRC 17597 / SA1)</name>
    <dbReference type="NCBI Taxonomy" id="1117647"/>
    <lineage>
        <taxon>Bacteria</taxon>
        <taxon>Pseudomonadati</taxon>
        <taxon>Pseudomonadota</taxon>
        <taxon>Gammaproteobacteria</taxon>
        <taxon>Cellvibrionales</taxon>
        <taxon>Cellvibrionaceae</taxon>
        <taxon>Simiduia</taxon>
    </lineage>
</organism>
<evidence type="ECO:0000256" key="1">
    <source>
        <dbReference type="SAM" id="SignalP"/>
    </source>
</evidence>